<evidence type="ECO:0000313" key="8">
    <source>
        <dbReference type="Proteomes" id="UP000002729"/>
    </source>
</evidence>
<dbReference type="InterPro" id="IPR008271">
    <property type="entry name" value="Ser/Thr_kinase_AS"/>
</dbReference>
<dbReference type="Proteomes" id="UP000002729">
    <property type="component" value="Unassembled WGS sequence"/>
</dbReference>
<name>F0YHF7_AURAN</name>
<evidence type="ECO:0000256" key="1">
    <source>
        <dbReference type="ARBA" id="ARBA00022527"/>
    </source>
</evidence>
<dbReference type="InterPro" id="IPR050117">
    <property type="entry name" value="MAPK"/>
</dbReference>
<organism evidence="8">
    <name type="scientific">Aureococcus anophagefferens</name>
    <name type="common">Harmful bloom alga</name>
    <dbReference type="NCBI Taxonomy" id="44056"/>
    <lineage>
        <taxon>Eukaryota</taxon>
        <taxon>Sar</taxon>
        <taxon>Stramenopiles</taxon>
        <taxon>Ochrophyta</taxon>
        <taxon>Pelagophyceae</taxon>
        <taxon>Pelagomonadales</taxon>
        <taxon>Pelagomonadaceae</taxon>
        <taxon>Aureococcus</taxon>
    </lineage>
</organism>
<sequence length="145" mass="16561">MSAHTSDSKHVLREIRCMRLLGAHVNVVSMLDLFCNDCNDELYIVMELMDSDLHRIIQSPQTLSDAHHRYFMYQLVRGVKYIHAHGIIHRDLKPGNLLVTRNCVLRITDFGLARQRSVAAQGGDPDEDAGPMTQHVVTRWFHIAS</sequence>
<evidence type="ECO:0000256" key="2">
    <source>
        <dbReference type="ARBA" id="ARBA00022679"/>
    </source>
</evidence>
<dbReference type="GeneID" id="20222775"/>
<keyword evidence="5" id="KW-0067">ATP-binding</keyword>
<evidence type="ECO:0000256" key="3">
    <source>
        <dbReference type="ARBA" id="ARBA00022741"/>
    </source>
</evidence>
<dbReference type="OMA" id="CNDCNDE"/>
<dbReference type="PROSITE" id="PS00108">
    <property type="entry name" value="PROTEIN_KINASE_ST"/>
    <property type="match status" value="1"/>
</dbReference>
<dbReference type="PANTHER" id="PTHR24055">
    <property type="entry name" value="MITOGEN-ACTIVATED PROTEIN KINASE"/>
    <property type="match status" value="1"/>
</dbReference>
<keyword evidence="4" id="KW-0418">Kinase</keyword>
<dbReference type="PROSITE" id="PS50011">
    <property type="entry name" value="PROTEIN_KINASE_DOM"/>
    <property type="match status" value="1"/>
</dbReference>
<protein>
    <recommendedName>
        <fullName evidence="6">Protein kinase domain-containing protein</fullName>
    </recommendedName>
</protein>
<dbReference type="eggNOG" id="KOG0660">
    <property type="taxonomic scope" value="Eukaryota"/>
</dbReference>
<proteinExistence type="predicted"/>
<dbReference type="SMART" id="SM00220">
    <property type="entry name" value="S_TKc"/>
    <property type="match status" value="1"/>
</dbReference>
<dbReference type="KEGG" id="aaf:AURANDRAFT_59344"/>
<gene>
    <name evidence="7" type="ORF">AURANDRAFT_59344</name>
</gene>
<evidence type="ECO:0000256" key="5">
    <source>
        <dbReference type="ARBA" id="ARBA00022840"/>
    </source>
</evidence>
<evidence type="ECO:0000259" key="6">
    <source>
        <dbReference type="PROSITE" id="PS50011"/>
    </source>
</evidence>
<dbReference type="Pfam" id="PF00069">
    <property type="entry name" value="Pkinase"/>
    <property type="match status" value="1"/>
</dbReference>
<accession>F0YHF7</accession>
<dbReference type="FunFam" id="1.10.510.10:FF:000624">
    <property type="entry name" value="Mitogen-activated protein kinase"/>
    <property type="match status" value="1"/>
</dbReference>
<dbReference type="EMBL" id="GL833141">
    <property type="protein sequence ID" value="EGB05484.1"/>
    <property type="molecule type" value="Genomic_DNA"/>
</dbReference>
<dbReference type="InParanoid" id="F0YHF7"/>
<dbReference type="Gene3D" id="1.10.510.10">
    <property type="entry name" value="Transferase(Phosphotransferase) domain 1"/>
    <property type="match status" value="1"/>
</dbReference>
<keyword evidence="1" id="KW-0723">Serine/threonine-protein kinase</keyword>
<keyword evidence="2" id="KW-0808">Transferase</keyword>
<dbReference type="OrthoDB" id="192887at2759"/>
<dbReference type="InterPro" id="IPR011009">
    <property type="entry name" value="Kinase-like_dom_sf"/>
</dbReference>
<dbReference type="InterPro" id="IPR000719">
    <property type="entry name" value="Prot_kinase_dom"/>
</dbReference>
<reference evidence="7 8" key="1">
    <citation type="journal article" date="2011" name="Proc. Natl. Acad. Sci. U.S.A.">
        <title>Niche of harmful alga Aureococcus anophagefferens revealed through ecogenomics.</title>
        <authorList>
            <person name="Gobler C.J."/>
            <person name="Berry D.L."/>
            <person name="Dyhrman S.T."/>
            <person name="Wilhelm S.W."/>
            <person name="Salamov A."/>
            <person name="Lobanov A.V."/>
            <person name="Zhang Y."/>
            <person name="Collier J.L."/>
            <person name="Wurch L.L."/>
            <person name="Kustka A.B."/>
            <person name="Dill B.D."/>
            <person name="Shah M."/>
            <person name="VerBerkmoes N.C."/>
            <person name="Kuo A."/>
            <person name="Terry A."/>
            <person name="Pangilinan J."/>
            <person name="Lindquist E.A."/>
            <person name="Lucas S."/>
            <person name="Paulsen I.T."/>
            <person name="Hattenrath-Lehmann T.K."/>
            <person name="Talmage S.C."/>
            <person name="Walker E.A."/>
            <person name="Koch F."/>
            <person name="Burson A.M."/>
            <person name="Marcoval M.A."/>
            <person name="Tang Y.Z."/>
            <person name="Lecleir G.R."/>
            <person name="Coyne K.J."/>
            <person name="Berg G.M."/>
            <person name="Bertrand E.M."/>
            <person name="Saito M.A."/>
            <person name="Gladyshev V.N."/>
            <person name="Grigoriev I.V."/>
        </authorList>
    </citation>
    <scope>NUCLEOTIDE SEQUENCE [LARGE SCALE GENOMIC DNA]</scope>
    <source>
        <strain evidence="8">CCMP 1984</strain>
    </source>
</reference>
<dbReference type="RefSeq" id="XP_009039866.1">
    <property type="nucleotide sequence ID" value="XM_009041618.1"/>
</dbReference>
<dbReference type="Gene3D" id="3.30.200.20">
    <property type="entry name" value="Phosphorylase Kinase, domain 1"/>
    <property type="match status" value="1"/>
</dbReference>
<evidence type="ECO:0000313" key="7">
    <source>
        <dbReference type="EMBL" id="EGB05484.1"/>
    </source>
</evidence>
<keyword evidence="3" id="KW-0547">Nucleotide-binding</keyword>
<dbReference type="GO" id="GO:0005524">
    <property type="term" value="F:ATP binding"/>
    <property type="evidence" value="ECO:0007669"/>
    <property type="project" value="UniProtKB-KW"/>
</dbReference>
<evidence type="ECO:0000256" key="4">
    <source>
        <dbReference type="ARBA" id="ARBA00022777"/>
    </source>
</evidence>
<dbReference type="AlphaFoldDB" id="F0YHF7"/>
<dbReference type="SUPFAM" id="SSF56112">
    <property type="entry name" value="Protein kinase-like (PK-like)"/>
    <property type="match status" value="1"/>
</dbReference>
<dbReference type="GO" id="GO:0004674">
    <property type="term" value="F:protein serine/threonine kinase activity"/>
    <property type="evidence" value="ECO:0007669"/>
    <property type="project" value="UniProtKB-KW"/>
</dbReference>
<keyword evidence="8" id="KW-1185">Reference proteome</keyword>
<feature type="domain" description="Protein kinase" evidence="6">
    <location>
        <begin position="1"/>
        <end position="145"/>
    </location>
</feature>